<dbReference type="PANTHER" id="PTHR36156">
    <property type="entry name" value="SLR2101 PROTEIN"/>
    <property type="match status" value="1"/>
</dbReference>
<dbReference type="InterPro" id="IPR014710">
    <property type="entry name" value="RmlC-like_jellyroll"/>
</dbReference>
<organism evidence="2 3">
    <name type="scientific">Aspergillus bertholletiae</name>
    <dbReference type="NCBI Taxonomy" id="1226010"/>
    <lineage>
        <taxon>Eukaryota</taxon>
        <taxon>Fungi</taxon>
        <taxon>Dikarya</taxon>
        <taxon>Ascomycota</taxon>
        <taxon>Pezizomycotina</taxon>
        <taxon>Eurotiomycetes</taxon>
        <taxon>Eurotiomycetidae</taxon>
        <taxon>Eurotiales</taxon>
        <taxon>Aspergillaceae</taxon>
        <taxon>Aspergillus</taxon>
        <taxon>Aspergillus subgen. Circumdati</taxon>
    </lineage>
</organism>
<proteinExistence type="predicted"/>
<evidence type="ECO:0000259" key="1">
    <source>
        <dbReference type="Pfam" id="PF07883"/>
    </source>
</evidence>
<dbReference type="SUPFAM" id="SSF51182">
    <property type="entry name" value="RmlC-like cupins"/>
    <property type="match status" value="1"/>
</dbReference>
<dbReference type="InterPro" id="IPR011051">
    <property type="entry name" value="RmlC_Cupin_sf"/>
</dbReference>
<dbReference type="Proteomes" id="UP000326198">
    <property type="component" value="Unassembled WGS sequence"/>
</dbReference>
<dbReference type="Gene3D" id="2.60.120.10">
    <property type="entry name" value="Jelly Rolls"/>
    <property type="match status" value="1"/>
</dbReference>
<dbReference type="AlphaFoldDB" id="A0A5N7BJ35"/>
<reference evidence="2 3" key="1">
    <citation type="submission" date="2019-04" db="EMBL/GenBank/DDBJ databases">
        <title>Friends and foes A comparative genomics studyof 23 Aspergillus species from section Flavi.</title>
        <authorList>
            <consortium name="DOE Joint Genome Institute"/>
            <person name="Kjaerbolling I."/>
            <person name="Vesth T."/>
            <person name="Frisvad J.C."/>
            <person name="Nybo J.L."/>
            <person name="Theobald S."/>
            <person name="Kildgaard S."/>
            <person name="Isbrandt T."/>
            <person name="Kuo A."/>
            <person name="Sato A."/>
            <person name="Lyhne E.K."/>
            <person name="Kogle M.E."/>
            <person name="Wiebenga A."/>
            <person name="Kun R.S."/>
            <person name="Lubbers R.J."/>
            <person name="Makela M.R."/>
            <person name="Barry K."/>
            <person name="Chovatia M."/>
            <person name="Clum A."/>
            <person name="Daum C."/>
            <person name="Haridas S."/>
            <person name="He G."/>
            <person name="LaButti K."/>
            <person name="Lipzen A."/>
            <person name="Mondo S."/>
            <person name="Riley R."/>
            <person name="Salamov A."/>
            <person name="Simmons B.A."/>
            <person name="Magnuson J.K."/>
            <person name="Henrissat B."/>
            <person name="Mortensen U.H."/>
            <person name="Larsen T.O."/>
            <person name="Devries R.P."/>
            <person name="Grigoriev I.V."/>
            <person name="Machida M."/>
            <person name="Baker S.E."/>
            <person name="Andersen M.R."/>
        </authorList>
    </citation>
    <scope>NUCLEOTIDE SEQUENCE [LARGE SCALE GENOMIC DNA]</scope>
    <source>
        <strain evidence="2 3">IBT 29228</strain>
    </source>
</reference>
<feature type="domain" description="Cupin type-2" evidence="1">
    <location>
        <begin position="92"/>
        <end position="160"/>
    </location>
</feature>
<gene>
    <name evidence="2" type="ORF">BDV26DRAFT_301058</name>
</gene>
<dbReference type="CDD" id="cd02231">
    <property type="entry name" value="cupin_BLL6423-like"/>
    <property type="match status" value="1"/>
</dbReference>
<keyword evidence="3" id="KW-1185">Reference proteome</keyword>
<name>A0A5N7BJ35_9EURO</name>
<dbReference type="PANTHER" id="PTHR36156:SF2">
    <property type="entry name" value="CUPIN TYPE-2 DOMAIN-CONTAINING PROTEIN"/>
    <property type="match status" value="1"/>
</dbReference>
<dbReference type="InterPro" id="IPR013096">
    <property type="entry name" value="Cupin_2"/>
</dbReference>
<dbReference type="OrthoDB" id="5840532at2759"/>
<dbReference type="InterPro" id="IPR047142">
    <property type="entry name" value="OryJ/VirC-like"/>
</dbReference>
<evidence type="ECO:0000313" key="2">
    <source>
        <dbReference type="EMBL" id="KAE8381794.1"/>
    </source>
</evidence>
<sequence>MTITSEDSLPPGLPNGRIYVTGHTDTGLATILSSSIGDWQWFPHRNVGFNVVYTTSSFPVDMNDNADFVSHMEAVTSGSLGLVRPGGTVCRIVDFGPGGKPLMHRTQSLDYGVILEGEIEMELDDGSVTLLKRGDIAVQRGTRHAWRNPSQTTWARILFVLQDCKPVRVCGKQLMEDLGHAKDDIPQSRNDGV</sequence>
<accession>A0A5N7BJ35</accession>
<evidence type="ECO:0000313" key="3">
    <source>
        <dbReference type="Proteomes" id="UP000326198"/>
    </source>
</evidence>
<dbReference type="EMBL" id="ML736168">
    <property type="protein sequence ID" value="KAE8381794.1"/>
    <property type="molecule type" value="Genomic_DNA"/>
</dbReference>
<protein>
    <recommendedName>
        <fullName evidence="1">Cupin type-2 domain-containing protein</fullName>
    </recommendedName>
</protein>
<dbReference type="Pfam" id="PF07883">
    <property type="entry name" value="Cupin_2"/>
    <property type="match status" value="1"/>
</dbReference>